<evidence type="ECO:0000256" key="3">
    <source>
        <dbReference type="SAM" id="MobiDB-lite"/>
    </source>
</evidence>
<keyword evidence="2 4" id="KW-0472">Membrane</keyword>
<comment type="caution">
    <text evidence="6">The sequence shown here is derived from an EMBL/GenBank/DDBJ whole genome shotgun (WGS) entry which is preliminary data.</text>
</comment>
<dbReference type="InterPro" id="IPR001478">
    <property type="entry name" value="PDZ"/>
</dbReference>
<gene>
    <name evidence="6" type="ORF">SEMRO_246_G097860.1</name>
</gene>
<feature type="region of interest" description="Disordered" evidence="3">
    <location>
        <begin position="1"/>
        <end position="37"/>
    </location>
</feature>
<dbReference type="PANTHER" id="PTHR23119">
    <property type="entry name" value="DISCS LARGE"/>
    <property type="match status" value="1"/>
</dbReference>
<dbReference type="OrthoDB" id="48498at2759"/>
<evidence type="ECO:0000256" key="1">
    <source>
        <dbReference type="ARBA" id="ARBA00004370"/>
    </source>
</evidence>
<comment type="subcellular location">
    <subcellularLocation>
        <location evidence="1">Membrane</location>
    </subcellularLocation>
</comment>
<dbReference type="Gene3D" id="2.30.42.10">
    <property type="match status" value="2"/>
</dbReference>
<proteinExistence type="predicted"/>
<name>A0A9N8DMS0_9STRA</name>
<dbReference type="GO" id="GO:0019901">
    <property type="term" value="F:protein kinase binding"/>
    <property type="evidence" value="ECO:0007669"/>
    <property type="project" value="TreeGrafter"/>
</dbReference>
<dbReference type="SMART" id="SM00228">
    <property type="entry name" value="PDZ"/>
    <property type="match status" value="2"/>
</dbReference>
<sequence length="335" mass="35650">MPQGGSQTDSIASSESSVFPPSATVEAIECDDDDIESGNSDPIPTIDLSSCAEACDVVSDADSVHVDNEDEEGHATAVTVDTTAVISMDGRMPAESEDEKRAGFISATIIIASIDTELGLSFRSLPEENGFYISQIKKTGLVFKSGAPFQVGDKVISINNKSCGAQMDHKYAAKMLRESSGFVTIVAQNNNTKKGDSCKVESMITKPYPNARAGIGFSSSDNPSKIYVCSVFFDGLFANSLLAVGDQVLSINGIPCRDLDPTAAADIIKSSPKYVTISARKFQGNGVVVASSSNSDTAKRIRFCGSRTTRRLCRWLCSVVFLAAFVTLILFVKAN</sequence>
<dbReference type="GO" id="GO:0030054">
    <property type="term" value="C:cell junction"/>
    <property type="evidence" value="ECO:0007669"/>
    <property type="project" value="TreeGrafter"/>
</dbReference>
<dbReference type="SUPFAM" id="SSF50156">
    <property type="entry name" value="PDZ domain-like"/>
    <property type="match status" value="2"/>
</dbReference>
<reference evidence="6" key="1">
    <citation type="submission" date="2020-06" db="EMBL/GenBank/DDBJ databases">
        <authorList>
            <consortium name="Plant Systems Biology data submission"/>
        </authorList>
    </citation>
    <scope>NUCLEOTIDE SEQUENCE</scope>
    <source>
        <strain evidence="6">D6</strain>
    </source>
</reference>
<dbReference type="EMBL" id="CAICTM010000245">
    <property type="protein sequence ID" value="CAB9505878.1"/>
    <property type="molecule type" value="Genomic_DNA"/>
</dbReference>
<feature type="transmembrane region" description="Helical" evidence="4">
    <location>
        <begin position="312"/>
        <end position="332"/>
    </location>
</feature>
<feature type="compositionally biased region" description="Polar residues" evidence="3">
    <location>
        <begin position="1"/>
        <end position="19"/>
    </location>
</feature>
<accession>A0A9N8DMS0</accession>
<protein>
    <recommendedName>
        <fullName evidence="5">PDZ domain-containing protein</fullName>
    </recommendedName>
</protein>
<keyword evidence="4" id="KW-1133">Transmembrane helix</keyword>
<evidence type="ECO:0000313" key="7">
    <source>
        <dbReference type="Proteomes" id="UP001153069"/>
    </source>
</evidence>
<dbReference type="GO" id="GO:0005886">
    <property type="term" value="C:plasma membrane"/>
    <property type="evidence" value="ECO:0007669"/>
    <property type="project" value="GOC"/>
</dbReference>
<keyword evidence="4" id="KW-0812">Transmembrane</keyword>
<dbReference type="PROSITE" id="PS50106">
    <property type="entry name" value="PDZ"/>
    <property type="match status" value="2"/>
</dbReference>
<dbReference type="GO" id="GO:0043113">
    <property type="term" value="P:receptor clustering"/>
    <property type="evidence" value="ECO:0007669"/>
    <property type="project" value="TreeGrafter"/>
</dbReference>
<dbReference type="AlphaFoldDB" id="A0A9N8DMS0"/>
<dbReference type="Proteomes" id="UP001153069">
    <property type="component" value="Unassembled WGS sequence"/>
</dbReference>
<evidence type="ECO:0000259" key="5">
    <source>
        <dbReference type="PROSITE" id="PS50106"/>
    </source>
</evidence>
<evidence type="ECO:0000256" key="2">
    <source>
        <dbReference type="ARBA" id="ARBA00023136"/>
    </source>
</evidence>
<dbReference type="InterPro" id="IPR050614">
    <property type="entry name" value="Synaptic_Scaffolding_LAP-MAGUK"/>
</dbReference>
<feature type="domain" description="PDZ" evidence="5">
    <location>
        <begin position="201"/>
        <end position="283"/>
    </location>
</feature>
<dbReference type="GO" id="GO:0045197">
    <property type="term" value="P:establishment or maintenance of epithelial cell apical/basal polarity"/>
    <property type="evidence" value="ECO:0007669"/>
    <property type="project" value="TreeGrafter"/>
</dbReference>
<organism evidence="6 7">
    <name type="scientific">Seminavis robusta</name>
    <dbReference type="NCBI Taxonomy" id="568900"/>
    <lineage>
        <taxon>Eukaryota</taxon>
        <taxon>Sar</taxon>
        <taxon>Stramenopiles</taxon>
        <taxon>Ochrophyta</taxon>
        <taxon>Bacillariophyta</taxon>
        <taxon>Bacillariophyceae</taxon>
        <taxon>Bacillariophycidae</taxon>
        <taxon>Naviculales</taxon>
        <taxon>Naviculaceae</taxon>
        <taxon>Seminavis</taxon>
    </lineage>
</organism>
<dbReference type="InterPro" id="IPR036034">
    <property type="entry name" value="PDZ_sf"/>
</dbReference>
<dbReference type="CDD" id="cd00136">
    <property type="entry name" value="PDZ_canonical"/>
    <property type="match status" value="2"/>
</dbReference>
<feature type="domain" description="PDZ" evidence="5">
    <location>
        <begin position="108"/>
        <end position="191"/>
    </location>
</feature>
<dbReference type="PANTHER" id="PTHR23119:SF51">
    <property type="entry name" value="DISKS LARGE 1 TUMOR SUPPRESSOR PROTEIN"/>
    <property type="match status" value="1"/>
</dbReference>
<dbReference type="Pfam" id="PF00595">
    <property type="entry name" value="PDZ"/>
    <property type="match status" value="2"/>
</dbReference>
<keyword evidence="7" id="KW-1185">Reference proteome</keyword>
<dbReference type="GO" id="GO:0098609">
    <property type="term" value="P:cell-cell adhesion"/>
    <property type="evidence" value="ECO:0007669"/>
    <property type="project" value="TreeGrafter"/>
</dbReference>
<dbReference type="GO" id="GO:0097120">
    <property type="term" value="P:receptor localization to synapse"/>
    <property type="evidence" value="ECO:0007669"/>
    <property type="project" value="TreeGrafter"/>
</dbReference>
<evidence type="ECO:0000256" key="4">
    <source>
        <dbReference type="SAM" id="Phobius"/>
    </source>
</evidence>
<evidence type="ECO:0000313" key="6">
    <source>
        <dbReference type="EMBL" id="CAB9505878.1"/>
    </source>
</evidence>